<sequence>MEPPNIENYKIIYQIRWKPHRNHVDKIKPSSLASFPMIDKATALEDILRRLDKLPDRHCLDLRTYKRNRSLLLRRIGPDSFEVWEDGYVLERHAADRKGMRKLLKTLFKREFPRSTKLRLYQLGECDPTQRRELKKL</sequence>
<evidence type="ECO:0000313" key="1">
    <source>
        <dbReference type="EMBL" id="SKA72343.1"/>
    </source>
</evidence>
<reference evidence="1 2" key="1">
    <citation type="submission" date="2017-02" db="EMBL/GenBank/DDBJ databases">
        <authorList>
            <person name="Peterson S.W."/>
        </authorList>
    </citation>
    <scope>NUCLEOTIDE SEQUENCE [LARGE SCALE GENOMIC DNA]</scope>
    <source>
        <strain evidence="1 2">DSM 16080</strain>
    </source>
</reference>
<protein>
    <submittedName>
        <fullName evidence="1">Uncharacterized protein</fullName>
    </submittedName>
</protein>
<name>A0A1T4W533_9BACT</name>
<dbReference type="EMBL" id="FUYC01000001">
    <property type="protein sequence ID" value="SKA72343.1"/>
    <property type="molecule type" value="Genomic_DNA"/>
</dbReference>
<dbReference type="STRING" id="1121449.SAMN02745704_00350"/>
<gene>
    <name evidence="1" type="ORF">SAMN02745704_00350</name>
</gene>
<dbReference type="AlphaFoldDB" id="A0A1T4W533"/>
<accession>A0A1T4W533</accession>
<proteinExistence type="predicted"/>
<evidence type="ECO:0000313" key="2">
    <source>
        <dbReference type="Proteomes" id="UP000190027"/>
    </source>
</evidence>
<keyword evidence="2" id="KW-1185">Reference proteome</keyword>
<organism evidence="1 2">
    <name type="scientific">Paucidesulfovibrio gracilis DSM 16080</name>
    <dbReference type="NCBI Taxonomy" id="1121449"/>
    <lineage>
        <taxon>Bacteria</taxon>
        <taxon>Pseudomonadati</taxon>
        <taxon>Thermodesulfobacteriota</taxon>
        <taxon>Desulfovibrionia</taxon>
        <taxon>Desulfovibrionales</taxon>
        <taxon>Desulfovibrionaceae</taxon>
        <taxon>Paucidesulfovibrio</taxon>
    </lineage>
</organism>
<dbReference type="Proteomes" id="UP000190027">
    <property type="component" value="Unassembled WGS sequence"/>
</dbReference>